<feature type="signal peptide" evidence="1">
    <location>
        <begin position="1"/>
        <end position="21"/>
    </location>
</feature>
<evidence type="ECO:0000313" key="2">
    <source>
        <dbReference type="EMBL" id="SNS83516.1"/>
    </source>
</evidence>
<gene>
    <name evidence="2" type="ORF">SAMN05421770_102506</name>
</gene>
<feature type="chain" id="PRO_5012059856" evidence="1">
    <location>
        <begin position="22"/>
        <end position="433"/>
    </location>
</feature>
<dbReference type="OrthoDB" id="116322at2"/>
<dbReference type="Gene3D" id="3.40.50.10610">
    <property type="entry name" value="ABC-type transport auxiliary lipoprotein component"/>
    <property type="match status" value="1"/>
</dbReference>
<organism evidence="2 3">
    <name type="scientific">Granulicella rosea</name>
    <dbReference type="NCBI Taxonomy" id="474952"/>
    <lineage>
        <taxon>Bacteria</taxon>
        <taxon>Pseudomonadati</taxon>
        <taxon>Acidobacteriota</taxon>
        <taxon>Terriglobia</taxon>
        <taxon>Terriglobales</taxon>
        <taxon>Acidobacteriaceae</taxon>
        <taxon>Granulicella</taxon>
    </lineage>
</organism>
<dbReference type="AlphaFoldDB" id="A0A239HQF4"/>
<keyword evidence="1" id="KW-0732">Signal</keyword>
<reference evidence="2 3" key="1">
    <citation type="submission" date="2017-06" db="EMBL/GenBank/DDBJ databases">
        <authorList>
            <person name="Kim H.J."/>
            <person name="Triplett B.A."/>
        </authorList>
    </citation>
    <scope>NUCLEOTIDE SEQUENCE [LARGE SCALE GENOMIC DNA]</scope>
    <source>
        <strain evidence="2 3">DSM 18704</strain>
    </source>
</reference>
<accession>A0A239HQF4</accession>
<dbReference type="Proteomes" id="UP000198356">
    <property type="component" value="Unassembled WGS sequence"/>
</dbReference>
<dbReference type="EMBL" id="FZOU01000002">
    <property type="protein sequence ID" value="SNS83516.1"/>
    <property type="molecule type" value="Genomic_DNA"/>
</dbReference>
<proteinExistence type="predicted"/>
<evidence type="ECO:0000256" key="1">
    <source>
        <dbReference type="SAM" id="SignalP"/>
    </source>
</evidence>
<protein>
    <submittedName>
        <fullName evidence="2">Uncharacterized protein</fullName>
    </submittedName>
</protein>
<name>A0A239HQF4_9BACT</name>
<evidence type="ECO:0000313" key="3">
    <source>
        <dbReference type="Proteomes" id="UP000198356"/>
    </source>
</evidence>
<sequence>MNYHRLPTTMLFLATSLSAFAQPQKTSGDRLGTLVGLTPSEADLQVIDSKGKPQRLVFAIGPGAATDAVKTGDMVKIVYSGEGDSMVATAISSVGAAQGAVQTTGISATTMSLGQAQAGPPPPSANTQATSINLGIPAPPSVNGQPPIRIAVLDFKYTDPNGSDKSPMQTDDSPWTELAEKVAAKLGIDAGFTVVHGKGEDHVTVSLAPGQTGDSDQSTAAKIGALLGVDAVLIGSIEDSLLAPHASAMTKDGKSAPEKEISLHARLVDARSGQTLSVVNGVGYTPPMDSAKAANCSGSKSEKADCLARNAPTPTWTNTADFQVASSQAVDSLVGDLATGGDSPMTGSVGTIFDADGGQTSVLADEGKLPAIGTRLIVTRPSGLTKDANGSVVRPTDLTIGYLTVSSIDGSLAIGHFEGSMQPKVGDSVSIAK</sequence>
<dbReference type="RefSeq" id="WP_142988279.1">
    <property type="nucleotide sequence ID" value="NZ_FZOU01000002.1"/>
</dbReference>
<keyword evidence="3" id="KW-1185">Reference proteome</keyword>